<dbReference type="Proteomes" id="UP001177080">
    <property type="component" value="Unassembled WGS sequence"/>
</dbReference>
<dbReference type="EMBL" id="WHSC02000013">
    <property type="protein sequence ID" value="MDO6124496.1"/>
    <property type="molecule type" value="Genomic_DNA"/>
</dbReference>
<comment type="caution">
    <text evidence="1">The sequence shown here is derived from an EMBL/GenBank/DDBJ whole genome shotgun (WGS) entry which is preliminary data.</text>
</comment>
<keyword evidence="2" id="KW-1185">Reference proteome</keyword>
<protein>
    <recommendedName>
        <fullName evidence="3">Cyclic di-GMP-binding protein</fullName>
    </recommendedName>
</protein>
<reference evidence="1" key="1">
    <citation type="submission" date="2022-04" db="EMBL/GenBank/DDBJ databases">
        <title>Shinella lacus sp. nov., a novel member of the genus Shinella from water.</title>
        <authorList>
            <person name="Deng Y."/>
        </authorList>
    </citation>
    <scope>NUCLEOTIDE SEQUENCE</scope>
    <source>
        <strain evidence="1">JCM 31239</strain>
    </source>
</reference>
<gene>
    <name evidence="1" type="ORF">GB928_025205</name>
</gene>
<proteinExistence type="predicted"/>
<name>A0ABT8XL77_9HYPH</name>
<evidence type="ECO:0000313" key="2">
    <source>
        <dbReference type="Proteomes" id="UP001177080"/>
    </source>
</evidence>
<accession>A0ABT8XL77</accession>
<organism evidence="1 2">
    <name type="scientific">Shinella curvata</name>
    <dbReference type="NCBI Taxonomy" id="1817964"/>
    <lineage>
        <taxon>Bacteria</taxon>
        <taxon>Pseudomonadati</taxon>
        <taxon>Pseudomonadota</taxon>
        <taxon>Alphaproteobacteria</taxon>
        <taxon>Hyphomicrobiales</taxon>
        <taxon>Rhizobiaceae</taxon>
        <taxon>Shinella</taxon>
    </lineage>
</organism>
<sequence length="807" mass="87825">MPRADELYVINRDMSVLSLRDSVRHRRSSVTPLPFTVDPTDPSTEVQILEPEPIPDTGGTVDGAFPQDALPVSSDGDLVPGVAYPVSNDADYSLALPIYELQETGGRYATSLKWLASAAPGGPVARLTVGLSRRLPSSVGPIKEIEHEVSARLVYAVTVENGTDTPGESWLTIPLGAVNRLDGDTSQVVLDLNTKAEFDKLWSAMTEPAAKGRLELRCFATIGRRTWRQVIPDHFGVEDQVHLLDRGVLLTTMVKPEEWRRERPSRNRPLPHWHHRNLARRIQTRPFTTVTQDAAALHLGTVRTLNTAVLMRGFDGPMPVLMETAPRALTPAVSREMLTEVFRPDLGEAFQVSDILVGERRVLPINAIIDRMGRPALIRIQAEALQTVPFGFDVGVNAYMFDVPGDLRPNMTRVLLRAEFDAGEGRPPVVYYQDTAFPKQYYYEPQEFRIPRREEAPYLPAVSIAFFDVVEASDANENSILYHAYMAYRAVPYLDRAVLARLSRFLGSGALLSALIPEQATLKLRLPDDAGTAFTERARPGATISLDDGVIDDVQLTPEALAAVITALQTGGLDGLVTASLPGAANTSIPVRLSLHDASGVLLDRTFRGPVGTDRVRVTLRNRIESPLTIGEFLATPAGDGMAFPDASPGLQIASNGQADIDYRLDPPGTVVTDVDPVLRMTVQPDMPALLPSIMVNRGYSSQTFSLSLSIDPIYFGQIMPGDAEALAAVLVEFEGDAKLVLDAAAPADEVRLRLPILDWLLKRPQSERYRYRVVNLTGAAGNIRGGVGAWIEGLGGGAVAIIPAGA</sequence>
<evidence type="ECO:0000313" key="1">
    <source>
        <dbReference type="EMBL" id="MDO6124496.1"/>
    </source>
</evidence>
<dbReference type="RefSeq" id="WP_244763596.1">
    <property type="nucleotide sequence ID" value="NZ_JALJCJ010000008.1"/>
</dbReference>
<evidence type="ECO:0008006" key="3">
    <source>
        <dbReference type="Google" id="ProtNLM"/>
    </source>
</evidence>